<feature type="region of interest" description="Disordered" evidence="1">
    <location>
        <begin position="39"/>
        <end position="59"/>
    </location>
</feature>
<dbReference type="EMBL" id="ML119191">
    <property type="protein sequence ID" value="RPB07207.1"/>
    <property type="molecule type" value="Genomic_DNA"/>
</dbReference>
<dbReference type="AlphaFoldDB" id="A0A3N4K9K8"/>
<protein>
    <submittedName>
        <fullName evidence="2">Uncharacterized protein</fullName>
    </submittedName>
</protein>
<evidence type="ECO:0000313" key="2">
    <source>
        <dbReference type="EMBL" id="RPB07207.1"/>
    </source>
</evidence>
<evidence type="ECO:0000313" key="3">
    <source>
        <dbReference type="Proteomes" id="UP000277580"/>
    </source>
</evidence>
<accession>A0A3N4K9K8</accession>
<dbReference type="InParanoid" id="A0A3N4K9K8"/>
<evidence type="ECO:0000256" key="1">
    <source>
        <dbReference type="SAM" id="MobiDB-lite"/>
    </source>
</evidence>
<dbReference type="Proteomes" id="UP000277580">
    <property type="component" value="Unassembled WGS sequence"/>
</dbReference>
<proteinExistence type="predicted"/>
<gene>
    <name evidence="2" type="ORF">P167DRAFT_579516</name>
</gene>
<name>A0A3N4K9K8_9PEZI</name>
<sequence>MAMDRANRICIIRGETIIAKASLMRWKIVRMVPNDRKVVPRETLKHKTGNPRNPRPQLG</sequence>
<keyword evidence="3" id="KW-1185">Reference proteome</keyword>
<reference evidence="2 3" key="1">
    <citation type="journal article" date="2018" name="Nat. Ecol. Evol.">
        <title>Pezizomycetes genomes reveal the molecular basis of ectomycorrhizal truffle lifestyle.</title>
        <authorList>
            <person name="Murat C."/>
            <person name="Payen T."/>
            <person name="Noel B."/>
            <person name="Kuo A."/>
            <person name="Morin E."/>
            <person name="Chen J."/>
            <person name="Kohler A."/>
            <person name="Krizsan K."/>
            <person name="Balestrini R."/>
            <person name="Da Silva C."/>
            <person name="Montanini B."/>
            <person name="Hainaut M."/>
            <person name="Levati E."/>
            <person name="Barry K.W."/>
            <person name="Belfiori B."/>
            <person name="Cichocki N."/>
            <person name="Clum A."/>
            <person name="Dockter R.B."/>
            <person name="Fauchery L."/>
            <person name="Guy J."/>
            <person name="Iotti M."/>
            <person name="Le Tacon F."/>
            <person name="Lindquist E.A."/>
            <person name="Lipzen A."/>
            <person name="Malagnac F."/>
            <person name="Mello A."/>
            <person name="Molinier V."/>
            <person name="Miyauchi S."/>
            <person name="Poulain J."/>
            <person name="Riccioni C."/>
            <person name="Rubini A."/>
            <person name="Sitrit Y."/>
            <person name="Splivallo R."/>
            <person name="Traeger S."/>
            <person name="Wang M."/>
            <person name="Zifcakova L."/>
            <person name="Wipf D."/>
            <person name="Zambonelli A."/>
            <person name="Paolocci F."/>
            <person name="Nowrousian M."/>
            <person name="Ottonello S."/>
            <person name="Baldrian P."/>
            <person name="Spatafora J.W."/>
            <person name="Henrissat B."/>
            <person name="Nagy L.G."/>
            <person name="Aury J.M."/>
            <person name="Wincker P."/>
            <person name="Grigoriev I.V."/>
            <person name="Bonfante P."/>
            <person name="Martin F.M."/>
        </authorList>
    </citation>
    <scope>NUCLEOTIDE SEQUENCE [LARGE SCALE GENOMIC DNA]</scope>
    <source>
        <strain evidence="2 3">CCBAS932</strain>
    </source>
</reference>
<organism evidence="2 3">
    <name type="scientific">Morchella conica CCBAS932</name>
    <dbReference type="NCBI Taxonomy" id="1392247"/>
    <lineage>
        <taxon>Eukaryota</taxon>
        <taxon>Fungi</taxon>
        <taxon>Dikarya</taxon>
        <taxon>Ascomycota</taxon>
        <taxon>Pezizomycotina</taxon>
        <taxon>Pezizomycetes</taxon>
        <taxon>Pezizales</taxon>
        <taxon>Morchellaceae</taxon>
        <taxon>Morchella</taxon>
    </lineage>
</organism>